<evidence type="ECO:0000259" key="9">
    <source>
        <dbReference type="SMART" id="SM00563"/>
    </source>
</evidence>
<dbReference type="PANTHER" id="PTHR23063:SF52">
    <property type="entry name" value="LYSOPHOSPHATIDYLCHOLINE ACYLTRANSFERASE"/>
    <property type="match status" value="1"/>
</dbReference>
<feature type="transmembrane region" description="Helical" evidence="8">
    <location>
        <begin position="30"/>
        <end position="49"/>
    </location>
</feature>
<keyword evidence="4 8" id="KW-1133">Transmembrane helix</keyword>
<protein>
    <submittedName>
        <fullName evidence="10">Lyso-ornithine lipid acyltransferase</fullName>
    </submittedName>
</protein>
<keyword evidence="11" id="KW-1185">Reference proteome</keyword>
<dbReference type="PANTHER" id="PTHR23063">
    <property type="entry name" value="PHOSPHOLIPID ACYLTRANSFERASE"/>
    <property type="match status" value="1"/>
</dbReference>
<dbReference type="CDD" id="cd07989">
    <property type="entry name" value="LPLAT_AGPAT-like"/>
    <property type="match status" value="1"/>
</dbReference>
<feature type="domain" description="Phospholipid/glycerol acyltransferase" evidence="9">
    <location>
        <begin position="92"/>
        <end position="207"/>
    </location>
</feature>
<evidence type="ECO:0000256" key="7">
    <source>
        <dbReference type="ARBA" id="ARBA00023315"/>
    </source>
</evidence>
<comment type="subcellular location">
    <subcellularLocation>
        <location evidence="1">Membrane</location>
    </subcellularLocation>
</comment>
<keyword evidence="3 8" id="KW-0812">Transmembrane</keyword>
<evidence type="ECO:0000256" key="5">
    <source>
        <dbReference type="ARBA" id="ARBA00023098"/>
    </source>
</evidence>
<dbReference type="EMBL" id="FRCB01000005">
    <property type="protein sequence ID" value="SHM24179.1"/>
    <property type="molecule type" value="Genomic_DNA"/>
</dbReference>
<dbReference type="SMART" id="SM00563">
    <property type="entry name" value="PlsC"/>
    <property type="match status" value="1"/>
</dbReference>
<evidence type="ECO:0000256" key="4">
    <source>
        <dbReference type="ARBA" id="ARBA00022989"/>
    </source>
</evidence>
<dbReference type="InterPro" id="IPR002123">
    <property type="entry name" value="Plipid/glycerol_acylTrfase"/>
</dbReference>
<keyword evidence="5" id="KW-0443">Lipid metabolism</keyword>
<keyword evidence="6 8" id="KW-0472">Membrane</keyword>
<dbReference type="SUPFAM" id="SSF69593">
    <property type="entry name" value="Glycerol-3-phosphate (1)-acyltransferase"/>
    <property type="match status" value="1"/>
</dbReference>
<evidence type="ECO:0000256" key="6">
    <source>
        <dbReference type="ARBA" id="ARBA00023136"/>
    </source>
</evidence>
<proteinExistence type="predicted"/>
<reference evidence="10 11" key="1">
    <citation type="submission" date="2016-11" db="EMBL/GenBank/DDBJ databases">
        <authorList>
            <person name="Varghese N."/>
            <person name="Submissions S."/>
        </authorList>
    </citation>
    <scope>NUCLEOTIDE SEQUENCE [LARGE SCALE GENOMIC DNA]</scope>
    <source>
        <strain evidence="10 11">DSM 28249</strain>
    </source>
</reference>
<evidence type="ECO:0000256" key="8">
    <source>
        <dbReference type="SAM" id="Phobius"/>
    </source>
</evidence>
<keyword evidence="2 10" id="KW-0808">Transferase</keyword>
<dbReference type="GO" id="GO:0016020">
    <property type="term" value="C:membrane"/>
    <property type="evidence" value="ECO:0007669"/>
    <property type="project" value="UniProtKB-SubCell"/>
</dbReference>
<evidence type="ECO:0000256" key="3">
    <source>
        <dbReference type="ARBA" id="ARBA00022692"/>
    </source>
</evidence>
<dbReference type="GO" id="GO:0006629">
    <property type="term" value="P:lipid metabolic process"/>
    <property type="evidence" value="ECO:0007669"/>
    <property type="project" value="UniProtKB-KW"/>
</dbReference>
<evidence type="ECO:0000313" key="10">
    <source>
        <dbReference type="EMBL" id="SHM24179.1"/>
    </source>
</evidence>
<keyword evidence="7 10" id="KW-0012">Acyltransferase</keyword>
<dbReference type="Pfam" id="PF01553">
    <property type="entry name" value="Acyltransferase"/>
    <property type="match status" value="1"/>
</dbReference>
<dbReference type="AlphaFoldDB" id="A0A1M7H752"/>
<sequence>MTFTWNGHGEEPPPSVAPGLGGWLRVIRRGGALVMVLVTGVVLMLLVRGVERPLFGLGRPWTPYITQWVCRSAFVILGMRHDTRGQPMQAHGAVVANHSSWLDIFALNARKRIYFVSKSEVAGWPGIGTLARITGTVFINRTPKEAKSQRDMFEARLQAGHKLLFFPEGTSTDGMRVLPFKSTLFQAFFSPNIVHDLHIQPVTVIYRAPRAEDPRFYGWWGDMEFGGHLLKTLAAKRQGGVTVVYHPPVRVEAFADRKALAAHVEEVVRSAMPEDRRAPA</sequence>
<evidence type="ECO:0000256" key="1">
    <source>
        <dbReference type="ARBA" id="ARBA00004370"/>
    </source>
</evidence>
<evidence type="ECO:0000256" key="2">
    <source>
        <dbReference type="ARBA" id="ARBA00022679"/>
    </source>
</evidence>
<accession>A0A1M7H752</accession>
<name>A0A1M7H752_9RHOB</name>
<dbReference type="Proteomes" id="UP000322545">
    <property type="component" value="Unassembled WGS sequence"/>
</dbReference>
<dbReference type="GO" id="GO:0016746">
    <property type="term" value="F:acyltransferase activity"/>
    <property type="evidence" value="ECO:0007669"/>
    <property type="project" value="UniProtKB-KW"/>
</dbReference>
<dbReference type="RefSeq" id="WP_394852314.1">
    <property type="nucleotide sequence ID" value="NZ_FRCB01000005.1"/>
</dbReference>
<evidence type="ECO:0000313" key="11">
    <source>
        <dbReference type="Proteomes" id="UP000322545"/>
    </source>
</evidence>
<organism evidence="10 11">
    <name type="scientific">Roseovarius litoreus</name>
    <dbReference type="NCBI Taxonomy" id="1155722"/>
    <lineage>
        <taxon>Bacteria</taxon>
        <taxon>Pseudomonadati</taxon>
        <taxon>Pseudomonadota</taxon>
        <taxon>Alphaproteobacteria</taxon>
        <taxon>Rhodobacterales</taxon>
        <taxon>Roseobacteraceae</taxon>
        <taxon>Roseovarius</taxon>
    </lineage>
</organism>
<gene>
    <name evidence="10" type="ORF">SAMN05443432_105282</name>
</gene>